<comment type="caution">
    <text evidence="1">The sequence shown here is derived from an EMBL/GenBank/DDBJ whole genome shotgun (WGS) entry which is preliminary data.</text>
</comment>
<proteinExistence type="predicted"/>
<organism evidence="1">
    <name type="scientific">marine sediment metagenome</name>
    <dbReference type="NCBI Taxonomy" id="412755"/>
    <lineage>
        <taxon>unclassified sequences</taxon>
        <taxon>metagenomes</taxon>
        <taxon>ecological metagenomes</taxon>
    </lineage>
</organism>
<reference evidence="1" key="1">
    <citation type="journal article" date="2015" name="Nature">
        <title>Complex archaea that bridge the gap between prokaryotes and eukaryotes.</title>
        <authorList>
            <person name="Spang A."/>
            <person name="Saw J.H."/>
            <person name="Jorgensen S.L."/>
            <person name="Zaremba-Niedzwiedzka K."/>
            <person name="Martijn J."/>
            <person name="Lind A.E."/>
            <person name="van Eijk R."/>
            <person name="Schleper C."/>
            <person name="Guy L."/>
            <person name="Ettema T.J."/>
        </authorList>
    </citation>
    <scope>NUCLEOTIDE SEQUENCE</scope>
</reference>
<sequence length="269" mass="31911">MSYYAVICLNGEELCVVHYNGYLGKQGTILYNIVNEKFKYTWNDVLTESKNNTIVYINLKYVRLTYDFCYNIVKHGYNNLDWPYPPTPEFLKEGTGEDVDAPVTTEWGWGGNNDYYYNLVGNKLFVKLPHPWFPWVLVDESLLFDYDESLLNDILCEIYGVLNITEIDRDSIKIDRKLYNKVIEEGPQTNGIRLLRECKKAVELIPDDLYGWWNYSEVLNTWRKKDEALDAVKKVLELAPKNNWRRYAIKRLEERYKVDDLRKLRIDLK</sequence>
<protein>
    <submittedName>
        <fullName evidence="1">Uncharacterized protein</fullName>
    </submittedName>
</protein>
<accession>A0A0F9MHU8</accession>
<evidence type="ECO:0000313" key="1">
    <source>
        <dbReference type="EMBL" id="KKN05449.1"/>
    </source>
</evidence>
<dbReference type="SUPFAM" id="SSF48452">
    <property type="entry name" value="TPR-like"/>
    <property type="match status" value="1"/>
</dbReference>
<name>A0A0F9MHU8_9ZZZZ</name>
<dbReference type="EMBL" id="LAZR01004804">
    <property type="protein sequence ID" value="KKN05449.1"/>
    <property type="molecule type" value="Genomic_DNA"/>
</dbReference>
<dbReference type="InterPro" id="IPR011990">
    <property type="entry name" value="TPR-like_helical_dom_sf"/>
</dbReference>
<gene>
    <name evidence="1" type="ORF">LCGC14_1087210</name>
</gene>
<dbReference type="AlphaFoldDB" id="A0A0F9MHU8"/>
<dbReference type="Gene3D" id="1.25.40.10">
    <property type="entry name" value="Tetratricopeptide repeat domain"/>
    <property type="match status" value="1"/>
</dbReference>